<evidence type="ECO:0000256" key="3">
    <source>
        <dbReference type="ARBA" id="ARBA00022989"/>
    </source>
</evidence>
<comment type="caution">
    <text evidence="7">The sequence shown here is derived from an EMBL/GenBank/DDBJ whole genome shotgun (WGS) entry which is preliminary data.</text>
</comment>
<evidence type="ECO:0000256" key="5">
    <source>
        <dbReference type="SAM" id="Phobius"/>
    </source>
</evidence>
<name>A0ABU5RX60_9CYAN</name>
<evidence type="ECO:0000259" key="6">
    <source>
        <dbReference type="Pfam" id="PF13515"/>
    </source>
</evidence>
<evidence type="ECO:0000313" key="8">
    <source>
        <dbReference type="Proteomes" id="UP001304461"/>
    </source>
</evidence>
<feature type="transmembrane region" description="Helical" evidence="5">
    <location>
        <begin position="54"/>
        <end position="87"/>
    </location>
</feature>
<feature type="transmembrane region" description="Helical" evidence="5">
    <location>
        <begin position="126"/>
        <end position="147"/>
    </location>
</feature>
<gene>
    <name evidence="7" type="ORF">VB738_14010</name>
</gene>
<dbReference type="Pfam" id="PF13515">
    <property type="entry name" value="FUSC_2"/>
    <property type="match status" value="1"/>
</dbReference>
<evidence type="ECO:0000256" key="4">
    <source>
        <dbReference type="ARBA" id="ARBA00023136"/>
    </source>
</evidence>
<feature type="transmembrane region" description="Helical" evidence="5">
    <location>
        <begin position="94"/>
        <end position="114"/>
    </location>
</feature>
<protein>
    <submittedName>
        <fullName evidence="7">FUSC family protein</fullName>
    </submittedName>
</protein>
<dbReference type="InterPro" id="IPR049453">
    <property type="entry name" value="Memb_transporter_dom"/>
</dbReference>
<accession>A0ABU5RX60</accession>
<dbReference type="EMBL" id="JAYGHX010000010">
    <property type="protein sequence ID" value="MEA5392373.1"/>
    <property type="molecule type" value="Genomic_DNA"/>
</dbReference>
<dbReference type="RefSeq" id="WP_323306326.1">
    <property type="nucleotide sequence ID" value="NZ_JAYGHX010000010.1"/>
</dbReference>
<feature type="domain" description="Integral membrane bound transporter" evidence="6">
    <location>
        <begin position="21"/>
        <end position="142"/>
    </location>
</feature>
<feature type="transmembrane region" description="Helical" evidence="5">
    <location>
        <begin position="12"/>
        <end position="34"/>
    </location>
</feature>
<keyword evidence="8" id="KW-1185">Reference proteome</keyword>
<proteinExistence type="predicted"/>
<reference evidence="7 8" key="1">
    <citation type="submission" date="2023-12" db="EMBL/GenBank/DDBJ databases">
        <title>Baltic Sea Cyanobacteria.</title>
        <authorList>
            <person name="Delbaje E."/>
            <person name="Fewer D.P."/>
            <person name="Shishido T.K."/>
        </authorList>
    </citation>
    <scope>NUCLEOTIDE SEQUENCE [LARGE SCALE GENOMIC DNA]</scope>
    <source>
        <strain evidence="7 8">UHCC 0139</strain>
    </source>
</reference>
<comment type="subcellular location">
    <subcellularLocation>
        <location evidence="1">Membrane</location>
        <topology evidence="1">Multi-pass membrane protein</topology>
    </subcellularLocation>
</comment>
<keyword evidence="4 5" id="KW-0472">Membrane</keyword>
<organism evidence="7 8">
    <name type="scientific">Cyanobium gracile UHCC 0139</name>
    <dbReference type="NCBI Taxonomy" id="3110308"/>
    <lineage>
        <taxon>Bacteria</taxon>
        <taxon>Bacillati</taxon>
        <taxon>Cyanobacteriota</taxon>
        <taxon>Cyanophyceae</taxon>
        <taxon>Synechococcales</taxon>
        <taxon>Prochlorococcaceae</taxon>
        <taxon>Cyanobium</taxon>
    </lineage>
</organism>
<keyword evidence="3 5" id="KW-1133">Transmembrane helix</keyword>
<evidence type="ECO:0000313" key="7">
    <source>
        <dbReference type="EMBL" id="MEA5392373.1"/>
    </source>
</evidence>
<sequence length="326" mass="36337">MRSALLRNSLRLGVAAFLTAALSLWFERIAYVWYPMLAVVTVMEDGDDLSLQAARVRVFGTITGGLVTFLVHTLLSGWPGVLVSLLLMLPLLRWLGWQSAAGTATLVSLMFLMIPSHVALNWDYVFNRTLDTAVGCVIAIVVGLLFWPRRGFDRLMLLEAGLRQGYAAQLQQQRNWLEGRGERPQPLPPAGLSHDLVAMEQLLAQERRGPHGRRLQRQHWSQRLQLWGAVQHHWVQWERLLGGLPDRLAPKMEAAGDPTGDPLQAGMARMAALLRGDTLPLLDPDPGPWQSLARRHSLPLLPLLALAEEQHPLLASLRTLSLVARC</sequence>
<evidence type="ECO:0000256" key="1">
    <source>
        <dbReference type="ARBA" id="ARBA00004141"/>
    </source>
</evidence>
<dbReference type="Proteomes" id="UP001304461">
    <property type="component" value="Unassembled WGS sequence"/>
</dbReference>
<evidence type="ECO:0000256" key="2">
    <source>
        <dbReference type="ARBA" id="ARBA00022692"/>
    </source>
</evidence>
<keyword evidence="2 5" id="KW-0812">Transmembrane</keyword>